<dbReference type="PANTHER" id="PTHR21581:SF6">
    <property type="entry name" value="TRAFFICKING PROTEIN PARTICLE COMPLEX SUBUNIT 12"/>
    <property type="match status" value="1"/>
</dbReference>
<keyword evidence="5" id="KW-0573">Peptidoglycan synthesis</keyword>
<gene>
    <name evidence="11" type="ORF">A2892_01970</name>
</gene>
<keyword evidence="2" id="KW-0732">Signal</keyword>
<dbReference type="Proteomes" id="UP000176404">
    <property type="component" value="Unassembled WGS sequence"/>
</dbReference>
<evidence type="ECO:0000256" key="3">
    <source>
        <dbReference type="ARBA" id="ARBA00022801"/>
    </source>
</evidence>
<dbReference type="InterPro" id="IPR012338">
    <property type="entry name" value="Beta-lactam/transpept-like"/>
</dbReference>
<dbReference type="InterPro" id="IPR001967">
    <property type="entry name" value="Peptidase_S11_N"/>
</dbReference>
<dbReference type="SUPFAM" id="SSF56601">
    <property type="entry name" value="beta-lactamase/transpeptidase-like"/>
    <property type="match status" value="1"/>
</dbReference>
<keyword evidence="4" id="KW-0133">Cell shape</keyword>
<accession>A0A1F8BAT0</accession>
<dbReference type="GO" id="GO:0071555">
    <property type="term" value="P:cell wall organization"/>
    <property type="evidence" value="ECO:0007669"/>
    <property type="project" value="UniProtKB-KW"/>
</dbReference>
<dbReference type="PRINTS" id="PR00725">
    <property type="entry name" value="DADACBPTASE1"/>
</dbReference>
<evidence type="ECO:0000259" key="10">
    <source>
        <dbReference type="Pfam" id="PF00768"/>
    </source>
</evidence>
<dbReference type="Gene3D" id="3.40.710.10">
    <property type="entry name" value="DD-peptidase/beta-lactamase superfamily"/>
    <property type="match status" value="1"/>
</dbReference>
<evidence type="ECO:0000256" key="1">
    <source>
        <dbReference type="ARBA" id="ARBA00007164"/>
    </source>
</evidence>
<dbReference type="PANTHER" id="PTHR21581">
    <property type="entry name" value="D-ALANYL-D-ALANINE CARBOXYPEPTIDASE"/>
    <property type="match status" value="1"/>
</dbReference>
<name>A0A1F8BAT0_9BACT</name>
<evidence type="ECO:0000256" key="2">
    <source>
        <dbReference type="ARBA" id="ARBA00022729"/>
    </source>
</evidence>
<comment type="caution">
    <text evidence="11">The sequence shown here is derived from an EMBL/GenBank/DDBJ whole genome shotgun (WGS) entry which is preliminary data.</text>
</comment>
<dbReference type="Pfam" id="PF00768">
    <property type="entry name" value="Peptidase_S11"/>
    <property type="match status" value="1"/>
</dbReference>
<evidence type="ECO:0000256" key="4">
    <source>
        <dbReference type="ARBA" id="ARBA00022960"/>
    </source>
</evidence>
<feature type="active site" evidence="7">
    <location>
        <position position="144"/>
    </location>
</feature>
<proteinExistence type="inferred from homology"/>
<feature type="binding site" evidence="8">
    <location>
        <position position="251"/>
    </location>
    <ligand>
        <name>substrate</name>
    </ligand>
</feature>
<comment type="similarity">
    <text evidence="1 9">Belongs to the peptidase S11 family.</text>
</comment>
<dbReference type="STRING" id="1802517.A2892_01970"/>
<evidence type="ECO:0000256" key="9">
    <source>
        <dbReference type="RuleBase" id="RU004016"/>
    </source>
</evidence>
<dbReference type="GO" id="GO:0009252">
    <property type="term" value="P:peptidoglycan biosynthetic process"/>
    <property type="evidence" value="ECO:0007669"/>
    <property type="project" value="UniProtKB-KW"/>
</dbReference>
<dbReference type="InterPro" id="IPR018044">
    <property type="entry name" value="Peptidase_S11"/>
</dbReference>
<keyword evidence="3" id="KW-0378">Hydrolase</keyword>
<evidence type="ECO:0000256" key="7">
    <source>
        <dbReference type="PIRSR" id="PIRSR618044-1"/>
    </source>
</evidence>
<feature type="active site" description="Acyl-ester intermediate" evidence="7">
    <location>
        <position position="91"/>
    </location>
</feature>
<feature type="domain" description="Peptidase S11 D-alanyl-D-alanine carboxypeptidase A N-terminal" evidence="10">
    <location>
        <begin position="60"/>
        <end position="280"/>
    </location>
</feature>
<sequence>MKFFYLLITTFILISTFSLKLSEFKKTDKSYKLSTPTTKEGQRKVYYAQVPFLKESFVFPELSAQSIMASDLPSGKILFDANSDTPLLPASTTKIVTALVSMDKYPMEKILTVGKINIEGQKMHLVEGEKISVKNLLSGLLIASANDAAEVLAENYPGGRNAFIEAMNDKVKNLELTSSSFKNPTGLDGDNHLTTARDLVFISAVAMQRPFFKKTVASKKMVVTSEDGKVVHGLRNLNELVGEVEGVLGVKTGWTENARENLVTYVERGDRKIMIAVLGSEDRFGETRKLIDWIFKNYEWKRVRKDE</sequence>
<dbReference type="GO" id="GO:0006508">
    <property type="term" value="P:proteolysis"/>
    <property type="evidence" value="ECO:0007669"/>
    <property type="project" value="InterPro"/>
</dbReference>
<evidence type="ECO:0000313" key="12">
    <source>
        <dbReference type="Proteomes" id="UP000176404"/>
    </source>
</evidence>
<dbReference type="AlphaFoldDB" id="A0A1F8BAT0"/>
<organism evidence="11 12">
    <name type="scientific">Candidatus Woesebacteria bacterium RIFCSPLOWO2_01_FULL_39_10b</name>
    <dbReference type="NCBI Taxonomy" id="1802517"/>
    <lineage>
        <taxon>Bacteria</taxon>
        <taxon>Candidatus Woeseibacteriota</taxon>
    </lineage>
</organism>
<dbReference type="EMBL" id="MGHD01000003">
    <property type="protein sequence ID" value="OGM60789.1"/>
    <property type="molecule type" value="Genomic_DNA"/>
</dbReference>
<reference evidence="11 12" key="1">
    <citation type="journal article" date="2016" name="Nat. Commun.">
        <title>Thousands of microbial genomes shed light on interconnected biogeochemical processes in an aquifer system.</title>
        <authorList>
            <person name="Anantharaman K."/>
            <person name="Brown C.T."/>
            <person name="Hug L.A."/>
            <person name="Sharon I."/>
            <person name="Castelle C.J."/>
            <person name="Probst A.J."/>
            <person name="Thomas B.C."/>
            <person name="Singh A."/>
            <person name="Wilkins M.J."/>
            <person name="Karaoz U."/>
            <person name="Brodie E.L."/>
            <person name="Williams K.H."/>
            <person name="Hubbard S.S."/>
            <person name="Banfield J.F."/>
        </authorList>
    </citation>
    <scope>NUCLEOTIDE SEQUENCE [LARGE SCALE GENOMIC DNA]</scope>
</reference>
<protein>
    <recommendedName>
        <fullName evidence="10">Peptidase S11 D-alanyl-D-alanine carboxypeptidase A N-terminal domain-containing protein</fullName>
    </recommendedName>
</protein>
<feature type="active site" description="Proton acceptor" evidence="7">
    <location>
        <position position="94"/>
    </location>
</feature>
<evidence type="ECO:0000256" key="5">
    <source>
        <dbReference type="ARBA" id="ARBA00022984"/>
    </source>
</evidence>
<evidence type="ECO:0000256" key="8">
    <source>
        <dbReference type="PIRSR" id="PIRSR618044-2"/>
    </source>
</evidence>
<evidence type="ECO:0000256" key="6">
    <source>
        <dbReference type="ARBA" id="ARBA00023316"/>
    </source>
</evidence>
<dbReference type="GO" id="GO:0009002">
    <property type="term" value="F:serine-type D-Ala-D-Ala carboxypeptidase activity"/>
    <property type="evidence" value="ECO:0007669"/>
    <property type="project" value="InterPro"/>
</dbReference>
<evidence type="ECO:0000313" key="11">
    <source>
        <dbReference type="EMBL" id="OGM60789.1"/>
    </source>
</evidence>
<dbReference type="GO" id="GO:0008360">
    <property type="term" value="P:regulation of cell shape"/>
    <property type="evidence" value="ECO:0007669"/>
    <property type="project" value="UniProtKB-KW"/>
</dbReference>
<keyword evidence="6" id="KW-0961">Cell wall biogenesis/degradation</keyword>